<organism evidence="1 2">
    <name type="scientific">Irpex rosettiformis</name>
    <dbReference type="NCBI Taxonomy" id="378272"/>
    <lineage>
        <taxon>Eukaryota</taxon>
        <taxon>Fungi</taxon>
        <taxon>Dikarya</taxon>
        <taxon>Basidiomycota</taxon>
        <taxon>Agaricomycotina</taxon>
        <taxon>Agaricomycetes</taxon>
        <taxon>Polyporales</taxon>
        <taxon>Irpicaceae</taxon>
        <taxon>Irpex</taxon>
    </lineage>
</organism>
<gene>
    <name evidence="1" type="ORF">BDY19DRAFT_247885</name>
</gene>
<dbReference type="Proteomes" id="UP001055072">
    <property type="component" value="Unassembled WGS sequence"/>
</dbReference>
<protein>
    <submittedName>
        <fullName evidence="1">Uncharacterized protein</fullName>
    </submittedName>
</protein>
<accession>A0ACB8TZ41</accession>
<evidence type="ECO:0000313" key="1">
    <source>
        <dbReference type="EMBL" id="KAI0087358.1"/>
    </source>
</evidence>
<reference evidence="1" key="1">
    <citation type="journal article" date="2021" name="Environ. Microbiol.">
        <title>Gene family expansions and transcriptome signatures uncover fungal adaptations to wood decay.</title>
        <authorList>
            <person name="Hage H."/>
            <person name="Miyauchi S."/>
            <person name="Viragh M."/>
            <person name="Drula E."/>
            <person name="Min B."/>
            <person name="Chaduli D."/>
            <person name="Navarro D."/>
            <person name="Favel A."/>
            <person name="Norest M."/>
            <person name="Lesage-Meessen L."/>
            <person name="Balint B."/>
            <person name="Merenyi Z."/>
            <person name="de Eugenio L."/>
            <person name="Morin E."/>
            <person name="Martinez A.T."/>
            <person name="Baldrian P."/>
            <person name="Stursova M."/>
            <person name="Martinez M.J."/>
            <person name="Novotny C."/>
            <person name="Magnuson J.K."/>
            <person name="Spatafora J.W."/>
            <person name="Maurice S."/>
            <person name="Pangilinan J."/>
            <person name="Andreopoulos W."/>
            <person name="LaButti K."/>
            <person name="Hundley H."/>
            <person name="Na H."/>
            <person name="Kuo A."/>
            <person name="Barry K."/>
            <person name="Lipzen A."/>
            <person name="Henrissat B."/>
            <person name="Riley R."/>
            <person name="Ahrendt S."/>
            <person name="Nagy L.G."/>
            <person name="Grigoriev I.V."/>
            <person name="Martin F."/>
            <person name="Rosso M.N."/>
        </authorList>
    </citation>
    <scope>NUCLEOTIDE SEQUENCE</scope>
    <source>
        <strain evidence="1">CBS 384.51</strain>
    </source>
</reference>
<dbReference type="EMBL" id="MU274918">
    <property type="protein sequence ID" value="KAI0087358.1"/>
    <property type="molecule type" value="Genomic_DNA"/>
</dbReference>
<sequence length="612" mass="68212">MGGSGGTKRAKASTQKVFRLQFQAPHTPQKRGSLKTTKEPTSVQEQRWPHQIPKHMTFTLRLDPTSPIIGPKAPKDNRHVSQGPLEMYENNFQVSLPPLGPPDKDQDEDTPHPRSTVSEDASDLPDPSTPEDVQFDPSIPFPGIVLDSTSLGSWQTNGQADAMLFLNPTHYPYSSFLPEYPPNLTVPGSFGFESCSSGFASSQSLLSDSGLSCPFPFSNSRHDFGSGLIVLEGRQHSVDSTLGVMDTTSFNIKSTDLSNGLQEALPAENSTGDSSSIQQDNEHGIPICRQTAEPGHVHTAAPNTLVRPSRRSRQDEPDLSESSGTRTGSRQKSNKKRRNAPKESTTNSSRPPLLPTLPSLPSIFPPEWYGSNVLEGRVAAEQSRHYVPIRPAVSVHEPTPPPASFINHSNNTILSYPPMFYPHVVHERPNSQIPFPPASVASIHDNSTLRPAAWSMPPLAEPRHCLDSNQPTPPYTQGPGYFSLPSIEQFSFMSGIAPFQLEPPSGDSWTEHFDFLQDELHERKRLQRIQDRFNRLNNISQKPPAKRRPLSHPCPLCERSFMRRNSLALHLKWHYTPYEGKYVYHVYVLYMRDVLFRVGPGQHERNRSFHGG</sequence>
<proteinExistence type="predicted"/>
<comment type="caution">
    <text evidence="1">The sequence shown here is derived from an EMBL/GenBank/DDBJ whole genome shotgun (WGS) entry which is preliminary data.</text>
</comment>
<keyword evidence="2" id="KW-1185">Reference proteome</keyword>
<name>A0ACB8TZ41_9APHY</name>
<evidence type="ECO:0000313" key="2">
    <source>
        <dbReference type="Proteomes" id="UP001055072"/>
    </source>
</evidence>